<dbReference type="EMBL" id="JAMYWD010000007">
    <property type="protein sequence ID" value="KAJ4967204.1"/>
    <property type="molecule type" value="Genomic_DNA"/>
</dbReference>
<gene>
    <name evidence="2" type="ORF">NE237_019053</name>
</gene>
<proteinExistence type="predicted"/>
<dbReference type="Proteomes" id="UP001141806">
    <property type="component" value="Unassembled WGS sequence"/>
</dbReference>
<reference evidence="2" key="1">
    <citation type="journal article" date="2023" name="Plant J.">
        <title>The genome of the king protea, Protea cynaroides.</title>
        <authorList>
            <person name="Chang J."/>
            <person name="Duong T.A."/>
            <person name="Schoeman C."/>
            <person name="Ma X."/>
            <person name="Roodt D."/>
            <person name="Barker N."/>
            <person name="Li Z."/>
            <person name="Van de Peer Y."/>
            <person name="Mizrachi E."/>
        </authorList>
    </citation>
    <scope>NUCLEOTIDE SEQUENCE</scope>
    <source>
        <tissue evidence="2">Young leaves</tissue>
    </source>
</reference>
<protein>
    <recommendedName>
        <fullName evidence="4">Maternal effect embryo arrest 59</fullName>
    </recommendedName>
</protein>
<keyword evidence="3" id="KW-1185">Reference proteome</keyword>
<evidence type="ECO:0000313" key="3">
    <source>
        <dbReference type="Proteomes" id="UP001141806"/>
    </source>
</evidence>
<organism evidence="2 3">
    <name type="scientific">Protea cynaroides</name>
    <dbReference type="NCBI Taxonomy" id="273540"/>
    <lineage>
        <taxon>Eukaryota</taxon>
        <taxon>Viridiplantae</taxon>
        <taxon>Streptophyta</taxon>
        <taxon>Embryophyta</taxon>
        <taxon>Tracheophyta</taxon>
        <taxon>Spermatophyta</taxon>
        <taxon>Magnoliopsida</taxon>
        <taxon>Proteales</taxon>
        <taxon>Proteaceae</taxon>
        <taxon>Protea</taxon>
    </lineage>
</organism>
<accession>A0A9Q0KB57</accession>
<evidence type="ECO:0000256" key="1">
    <source>
        <dbReference type="SAM" id="MobiDB-lite"/>
    </source>
</evidence>
<dbReference type="PANTHER" id="PTHR34686:SF1">
    <property type="entry name" value="MATERNAL EFFECT EMBRYO ARREST 59"/>
    <property type="match status" value="1"/>
</dbReference>
<sequence>MGVGEGERVVIKPSRSDEVLDAEEQLRIASMTRDHFDSMAPKRPIKPSRSEPDSSSSTVSSLDVENVPEYHKFLSLKSQQSDPILLGGGSSSVQEEFVETPYYKELISIDKEHHTTGSGFIRVGESVGDGYDLQLDNGGHYHVQAGKTAAFRSNPATNDWIPSTEVAWEANIVSSKPNRSES</sequence>
<dbReference type="AlphaFoldDB" id="A0A9Q0KB57"/>
<comment type="caution">
    <text evidence="2">The sequence shown here is derived from an EMBL/GenBank/DDBJ whole genome shotgun (WGS) entry which is preliminary data.</text>
</comment>
<feature type="region of interest" description="Disordered" evidence="1">
    <location>
        <begin position="27"/>
        <end position="63"/>
    </location>
</feature>
<evidence type="ECO:0000313" key="2">
    <source>
        <dbReference type="EMBL" id="KAJ4967204.1"/>
    </source>
</evidence>
<dbReference type="PANTHER" id="PTHR34686">
    <property type="entry name" value="MATERNAL EFFECT EMBRYO ARREST PROTEIN"/>
    <property type="match status" value="1"/>
</dbReference>
<dbReference type="OrthoDB" id="1615585at2759"/>
<name>A0A9Q0KB57_9MAGN</name>
<evidence type="ECO:0008006" key="4">
    <source>
        <dbReference type="Google" id="ProtNLM"/>
    </source>
</evidence>